<feature type="transmembrane region" description="Helical" evidence="5">
    <location>
        <begin position="56"/>
        <end position="77"/>
    </location>
</feature>
<evidence type="ECO:0000256" key="1">
    <source>
        <dbReference type="ARBA" id="ARBA00004141"/>
    </source>
</evidence>
<keyword evidence="3 5" id="KW-1133">Transmembrane helix</keyword>
<accession>A0ABN7BCV7</accession>
<dbReference type="PANTHER" id="PTHR11662:SF399">
    <property type="entry name" value="FI19708P1-RELATED"/>
    <property type="match status" value="1"/>
</dbReference>
<feature type="transmembrane region" description="Helical" evidence="5">
    <location>
        <begin position="361"/>
        <end position="379"/>
    </location>
</feature>
<comment type="subcellular location">
    <subcellularLocation>
        <location evidence="1">Membrane</location>
        <topology evidence="1">Multi-pass membrane protein</topology>
    </subcellularLocation>
</comment>
<evidence type="ECO:0000256" key="4">
    <source>
        <dbReference type="ARBA" id="ARBA00023136"/>
    </source>
</evidence>
<feature type="transmembrane region" description="Helical" evidence="5">
    <location>
        <begin position="106"/>
        <end position="126"/>
    </location>
</feature>
<evidence type="ECO:0000313" key="7">
    <source>
        <dbReference type="Proteomes" id="UP001307889"/>
    </source>
</evidence>
<dbReference type="Pfam" id="PF07690">
    <property type="entry name" value="MFS_1"/>
    <property type="match status" value="1"/>
</dbReference>
<dbReference type="PANTHER" id="PTHR11662">
    <property type="entry name" value="SOLUTE CARRIER FAMILY 17"/>
    <property type="match status" value="1"/>
</dbReference>
<evidence type="ECO:0000256" key="3">
    <source>
        <dbReference type="ARBA" id="ARBA00022989"/>
    </source>
</evidence>
<dbReference type="InterPro" id="IPR050382">
    <property type="entry name" value="MFS_Na/Anion_cotransporter"/>
</dbReference>
<dbReference type="InterPro" id="IPR011701">
    <property type="entry name" value="MFS"/>
</dbReference>
<dbReference type="InterPro" id="IPR036259">
    <property type="entry name" value="MFS_trans_sf"/>
</dbReference>
<feature type="transmembrane region" description="Helical" evidence="5">
    <location>
        <begin position="233"/>
        <end position="252"/>
    </location>
</feature>
<dbReference type="EMBL" id="AP028922">
    <property type="protein sequence ID" value="BET02205.1"/>
    <property type="molecule type" value="Genomic_DNA"/>
</dbReference>
<evidence type="ECO:0000256" key="5">
    <source>
        <dbReference type="SAM" id="Phobius"/>
    </source>
</evidence>
<dbReference type="Proteomes" id="UP001307889">
    <property type="component" value="Chromosome 14"/>
</dbReference>
<proteinExistence type="predicted"/>
<evidence type="ECO:0000313" key="6">
    <source>
        <dbReference type="EMBL" id="BET02205.1"/>
    </source>
</evidence>
<keyword evidence="4 5" id="KW-0472">Membrane</keyword>
<sequence length="454" mass="51392">MKIRVLQIICYVTLLFMDSAFIAVLDLHFAQMKTQGALKADFNRISRSFTTRQSRLLKLAMFFVFTIGRLLSGYVSLIVNNKHLLLITVTLEVVISVFAKTVTVYMGFYGFFTFLSILVLCQALHYSPIINMTAKWIPPHEYSRAIAAINVGSSWPGTLLSPNLWSEPLISIDNVFKAIAIVKSLWIVLFLLVGSQEPRLSWLIRKREMAVLSKAIGPTKKIRCGACVPWKGIFRMPILYGMITSNIAYRFINNTTGQFHYLFPNVDQTGCSIAMIFQPFALFACAWFTDVLIFKFSCPRNDVRKVWNSISMWGAAASLAWICFFYKEPNLIPIFFTLARYSGEMVSLGYSAAAMEISPNYASIIGAIISFPGWMSIILKTSLDDRTKSFLEHGHAAKAHNISTVEGKLPILYRTASVLFVMNYGFLMCGKVELRDFDSYDTVDWRKTSEVSYL</sequence>
<feature type="transmembrane region" description="Helical" evidence="5">
    <location>
        <begin position="272"/>
        <end position="294"/>
    </location>
</feature>
<dbReference type="Gene3D" id="1.20.1250.20">
    <property type="entry name" value="MFS general substrate transporter like domains"/>
    <property type="match status" value="1"/>
</dbReference>
<feature type="transmembrane region" description="Helical" evidence="5">
    <location>
        <begin position="306"/>
        <end position="327"/>
    </location>
</feature>
<dbReference type="SUPFAM" id="SSF103473">
    <property type="entry name" value="MFS general substrate transporter"/>
    <property type="match status" value="1"/>
</dbReference>
<keyword evidence="2 5" id="KW-0812">Transmembrane</keyword>
<protein>
    <submittedName>
        <fullName evidence="6">Solute carrier family 17</fullName>
    </submittedName>
</protein>
<name>A0ABN7BCV7_9HEMI</name>
<organism evidence="6 7">
    <name type="scientific">Nesidiocoris tenuis</name>
    <dbReference type="NCBI Taxonomy" id="355587"/>
    <lineage>
        <taxon>Eukaryota</taxon>
        <taxon>Metazoa</taxon>
        <taxon>Ecdysozoa</taxon>
        <taxon>Arthropoda</taxon>
        <taxon>Hexapoda</taxon>
        <taxon>Insecta</taxon>
        <taxon>Pterygota</taxon>
        <taxon>Neoptera</taxon>
        <taxon>Paraneoptera</taxon>
        <taxon>Hemiptera</taxon>
        <taxon>Heteroptera</taxon>
        <taxon>Panheteroptera</taxon>
        <taxon>Cimicomorpha</taxon>
        <taxon>Miridae</taxon>
        <taxon>Dicyphina</taxon>
        <taxon>Nesidiocoris</taxon>
    </lineage>
</organism>
<gene>
    <name evidence="6" type="ORF">NTJ_15024</name>
</gene>
<keyword evidence="7" id="KW-1185">Reference proteome</keyword>
<feature type="transmembrane region" description="Helical" evidence="5">
    <location>
        <begin position="6"/>
        <end position="29"/>
    </location>
</feature>
<reference evidence="6 7" key="1">
    <citation type="submission" date="2023-09" db="EMBL/GenBank/DDBJ databases">
        <title>Nesidiocoris tenuis whole genome shotgun sequence.</title>
        <authorList>
            <person name="Shibata T."/>
            <person name="Shimoda M."/>
            <person name="Kobayashi T."/>
            <person name="Uehara T."/>
        </authorList>
    </citation>
    <scope>NUCLEOTIDE SEQUENCE [LARGE SCALE GENOMIC DNA]</scope>
    <source>
        <strain evidence="6 7">Japan</strain>
    </source>
</reference>
<evidence type="ECO:0000256" key="2">
    <source>
        <dbReference type="ARBA" id="ARBA00022692"/>
    </source>
</evidence>